<keyword evidence="7 8" id="KW-0472">Membrane</keyword>
<evidence type="ECO:0000256" key="4">
    <source>
        <dbReference type="ARBA" id="ARBA00022679"/>
    </source>
</evidence>
<evidence type="ECO:0000256" key="5">
    <source>
        <dbReference type="ARBA" id="ARBA00022692"/>
    </source>
</evidence>
<dbReference type="AlphaFoldDB" id="A0A243WHH5"/>
<dbReference type="PANTHER" id="PTHR33908">
    <property type="entry name" value="MANNOSYLTRANSFERASE YKCB-RELATED"/>
    <property type="match status" value="1"/>
</dbReference>
<dbReference type="GO" id="GO:0009103">
    <property type="term" value="P:lipopolysaccharide biosynthetic process"/>
    <property type="evidence" value="ECO:0007669"/>
    <property type="project" value="UniProtKB-ARBA"/>
</dbReference>
<feature type="transmembrane region" description="Helical" evidence="8">
    <location>
        <begin position="211"/>
        <end position="233"/>
    </location>
</feature>
<evidence type="ECO:0000256" key="6">
    <source>
        <dbReference type="ARBA" id="ARBA00022989"/>
    </source>
</evidence>
<dbReference type="EMBL" id="MTSE01000002">
    <property type="protein sequence ID" value="OUJ75267.1"/>
    <property type="molecule type" value="Genomic_DNA"/>
</dbReference>
<protein>
    <submittedName>
        <fullName evidence="9">Uncharacterized protein</fullName>
    </submittedName>
</protein>
<evidence type="ECO:0000256" key="8">
    <source>
        <dbReference type="SAM" id="Phobius"/>
    </source>
</evidence>
<feature type="transmembrane region" description="Helical" evidence="8">
    <location>
        <begin position="19"/>
        <end position="37"/>
    </location>
</feature>
<evidence type="ECO:0000256" key="7">
    <source>
        <dbReference type="ARBA" id="ARBA00023136"/>
    </source>
</evidence>
<evidence type="ECO:0000313" key="10">
    <source>
        <dbReference type="Proteomes" id="UP000194873"/>
    </source>
</evidence>
<proteinExistence type="predicted"/>
<feature type="transmembrane region" description="Helical" evidence="8">
    <location>
        <begin position="330"/>
        <end position="350"/>
    </location>
</feature>
<dbReference type="RefSeq" id="WP_179197584.1">
    <property type="nucleotide sequence ID" value="NZ_MTSE01000002.1"/>
</dbReference>
<evidence type="ECO:0000313" key="9">
    <source>
        <dbReference type="EMBL" id="OUJ75267.1"/>
    </source>
</evidence>
<feature type="transmembrane region" description="Helical" evidence="8">
    <location>
        <begin position="357"/>
        <end position="377"/>
    </location>
</feature>
<comment type="caution">
    <text evidence="9">The sequence shown here is derived from an EMBL/GenBank/DDBJ whole genome shotgun (WGS) entry which is preliminary data.</text>
</comment>
<evidence type="ECO:0000256" key="2">
    <source>
        <dbReference type="ARBA" id="ARBA00022475"/>
    </source>
</evidence>
<feature type="transmembrane region" description="Helical" evidence="8">
    <location>
        <begin position="275"/>
        <end position="294"/>
    </location>
</feature>
<evidence type="ECO:0000256" key="3">
    <source>
        <dbReference type="ARBA" id="ARBA00022676"/>
    </source>
</evidence>
<keyword evidence="5 8" id="KW-0812">Transmembrane</keyword>
<comment type="subcellular location">
    <subcellularLocation>
        <location evidence="1">Cell membrane</location>
        <topology evidence="1">Multi-pass membrane protein</topology>
    </subcellularLocation>
</comment>
<dbReference type="PANTHER" id="PTHR33908:SF11">
    <property type="entry name" value="MEMBRANE PROTEIN"/>
    <property type="match status" value="1"/>
</dbReference>
<evidence type="ECO:0000256" key="1">
    <source>
        <dbReference type="ARBA" id="ARBA00004651"/>
    </source>
</evidence>
<name>A0A243WHH5_9BACT</name>
<gene>
    <name evidence="9" type="ORF">BXP70_04415</name>
</gene>
<feature type="transmembrane region" description="Helical" evidence="8">
    <location>
        <begin position="168"/>
        <end position="199"/>
    </location>
</feature>
<dbReference type="InterPro" id="IPR050297">
    <property type="entry name" value="LipidA_mod_glycosyltrf_83"/>
</dbReference>
<dbReference type="Proteomes" id="UP000194873">
    <property type="component" value="Unassembled WGS sequence"/>
</dbReference>
<sequence length="496" mass="57275">MLLPITQRFFTPSDPRWRWLARIILVMGLFVRIVVWWQQRSINLDEANLIRNFIERSYSGLFHNLSYEQYAPPLFSVLVKASIDTLGNEERTVRLVPLLSGMLMLVLFYRLAYRWLTPMAVVLALAFVAFDKIFLDYATECKQYATDGAAALLLIELTYATGRQSSKWSALLWVVLGVVAIWLSMPAVFVLAGIGLVLLNYAIQHRDTSAIGGVITMGGLWSLSFLLYFILLLQQNAQSDYLQNFHREYFLAFPPLSIEEFKLLLKQLGELVDKSVGKTAVASVLAMIGFAMGVRELIRRRQAEGWLLLTPIIFCLIASALHYYSLIPRLTLFFLPLLIIIIFIGLDRLLSNRWTSYLFLVGIIITFINQQHLYNLWQPFEGDYAEVSQGLAFIAQEQQPNETVFVYHNSVPVVRYYTQHRKHPFALRNLVLQHYRNSQTNIVTDDVQNLLQHGIRRVWLIYDRPDSTMVNLARTIGVIRKRKKYYRGYALLCETN</sequence>
<feature type="transmembrane region" description="Helical" evidence="8">
    <location>
        <begin position="306"/>
        <end position="324"/>
    </location>
</feature>
<keyword evidence="2" id="KW-1003">Cell membrane</keyword>
<organism evidence="9 10">
    <name type="scientific">Hymenobacter crusticola</name>
    <dbReference type="NCBI Taxonomy" id="1770526"/>
    <lineage>
        <taxon>Bacteria</taxon>
        <taxon>Pseudomonadati</taxon>
        <taxon>Bacteroidota</taxon>
        <taxon>Cytophagia</taxon>
        <taxon>Cytophagales</taxon>
        <taxon>Hymenobacteraceae</taxon>
        <taxon>Hymenobacter</taxon>
    </lineage>
</organism>
<dbReference type="GO" id="GO:0005886">
    <property type="term" value="C:plasma membrane"/>
    <property type="evidence" value="ECO:0007669"/>
    <property type="project" value="UniProtKB-SubCell"/>
</dbReference>
<accession>A0A243WHH5</accession>
<keyword evidence="10" id="KW-1185">Reference proteome</keyword>
<dbReference type="GO" id="GO:0016763">
    <property type="term" value="F:pentosyltransferase activity"/>
    <property type="evidence" value="ECO:0007669"/>
    <property type="project" value="TreeGrafter"/>
</dbReference>
<keyword evidence="3" id="KW-0328">Glycosyltransferase</keyword>
<keyword evidence="4" id="KW-0808">Transferase</keyword>
<keyword evidence="6 8" id="KW-1133">Transmembrane helix</keyword>
<feature type="transmembrane region" description="Helical" evidence="8">
    <location>
        <begin position="115"/>
        <end position="135"/>
    </location>
</feature>
<reference evidence="9 10" key="1">
    <citation type="submission" date="2017-01" db="EMBL/GenBank/DDBJ databases">
        <title>A new Hymenobacter.</title>
        <authorList>
            <person name="Liang Y."/>
            <person name="Feng F."/>
        </authorList>
    </citation>
    <scope>NUCLEOTIDE SEQUENCE [LARGE SCALE GENOMIC DNA]</scope>
    <source>
        <strain evidence="9">MIMBbqt21</strain>
    </source>
</reference>